<dbReference type="InterPro" id="IPR024532">
    <property type="entry name" value="DUF3830"/>
</dbReference>
<protein>
    <recommendedName>
        <fullName evidence="3">DUF3830 domain-containing protein</fullName>
    </recommendedName>
</protein>
<proteinExistence type="predicted"/>
<organism evidence="1 2">
    <name type="scientific">Actinomadura craniellae</name>
    <dbReference type="NCBI Taxonomy" id="2231787"/>
    <lineage>
        <taxon>Bacteria</taxon>
        <taxon>Bacillati</taxon>
        <taxon>Actinomycetota</taxon>
        <taxon>Actinomycetes</taxon>
        <taxon>Streptosporangiales</taxon>
        <taxon>Thermomonosporaceae</taxon>
        <taxon>Actinomadura</taxon>
    </lineage>
</organism>
<dbReference type="EMBL" id="QLYX01000001">
    <property type="protein sequence ID" value="RAY16800.1"/>
    <property type="molecule type" value="Genomic_DNA"/>
</dbReference>
<dbReference type="InterPro" id="IPR029000">
    <property type="entry name" value="Cyclophilin-like_dom_sf"/>
</dbReference>
<dbReference type="OrthoDB" id="8479268at2"/>
<dbReference type="Pfam" id="PF12903">
    <property type="entry name" value="DUF3830"/>
    <property type="match status" value="1"/>
</dbReference>
<sequence>MIESSSRAEIRALWDSAWPAPVDRETAENATVLTLTILDTEFEIRLLAGPAPQTCAAVLQELPVTGYLVHAAWSGDVVRGLGPVDLGEVDATENATACCAPGDVVFSPEHRELSIIYGDNDMRMPTGPVFASVFGRIERKVGVLQQIGRDIRVFGTVPFTISR</sequence>
<comment type="caution">
    <text evidence="1">The sequence shown here is derived from an EMBL/GenBank/DDBJ whole genome shotgun (WGS) entry which is preliminary data.</text>
</comment>
<dbReference type="Proteomes" id="UP000251891">
    <property type="component" value="Unassembled WGS sequence"/>
</dbReference>
<gene>
    <name evidence="1" type="ORF">DPM19_01120</name>
</gene>
<keyword evidence="2" id="KW-1185">Reference proteome</keyword>
<dbReference type="Gene3D" id="2.40.100.20">
    <property type="match status" value="1"/>
</dbReference>
<reference evidence="1 2" key="1">
    <citation type="submission" date="2018-06" db="EMBL/GenBank/DDBJ databases">
        <title>Actinomadura craniellae sp. nov. isolated from marine sponge Craniella sp.</title>
        <authorList>
            <person name="Li L."/>
            <person name="Xu Q.H."/>
            <person name="Lin H.W."/>
            <person name="Lu Y.H."/>
        </authorList>
    </citation>
    <scope>NUCLEOTIDE SEQUENCE [LARGE SCALE GENOMIC DNA]</scope>
    <source>
        <strain evidence="1 2">LHW63021</strain>
    </source>
</reference>
<evidence type="ECO:0008006" key="3">
    <source>
        <dbReference type="Google" id="ProtNLM"/>
    </source>
</evidence>
<dbReference type="RefSeq" id="WP_111862852.1">
    <property type="nucleotide sequence ID" value="NZ_QLYX01000001.1"/>
</dbReference>
<dbReference type="SUPFAM" id="SSF50891">
    <property type="entry name" value="Cyclophilin-like"/>
    <property type="match status" value="1"/>
</dbReference>
<dbReference type="AlphaFoldDB" id="A0A365HCD4"/>
<evidence type="ECO:0000313" key="2">
    <source>
        <dbReference type="Proteomes" id="UP000251891"/>
    </source>
</evidence>
<name>A0A365HCD4_9ACTN</name>
<evidence type="ECO:0000313" key="1">
    <source>
        <dbReference type="EMBL" id="RAY16800.1"/>
    </source>
</evidence>
<accession>A0A365HCD4</accession>